<dbReference type="Proteomes" id="UP000295418">
    <property type="component" value="Unassembled WGS sequence"/>
</dbReference>
<evidence type="ECO:0008006" key="3">
    <source>
        <dbReference type="Google" id="ProtNLM"/>
    </source>
</evidence>
<dbReference type="EMBL" id="SKFG01000012">
    <property type="protein sequence ID" value="TCZ76528.1"/>
    <property type="molecule type" value="Genomic_DNA"/>
</dbReference>
<evidence type="ECO:0000313" key="1">
    <source>
        <dbReference type="EMBL" id="TCZ76528.1"/>
    </source>
</evidence>
<keyword evidence="2" id="KW-1185">Reference proteome</keyword>
<comment type="caution">
    <text evidence="1">The sequence shown here is derived from an EMBL/GenBank/DDBJ whole genome shotgun (WGS) entry which is preliminary data.</text>
</comment>
<evidence type="ECO:0000313" key="2">
    <source>
        <dbReference type="Proteomes" id="UP000295418"/>
    </source>
</evidence>
<protein>
    <recommendedName>
        <fullName evidence="3">HEAT repeat domain-containing protein</fullName>
    </recommendedName>
</protein>
<name>A0A4R4EEM9_9BACL</name>
<accession>A0A4R4EEM9</accession>
<organism evidence="1 2">
    <name type="scientific">Paenibacillus albiflavus</name>
    <dbReference type="NCBI Taxonomy" id="2545760"/>
    <lineage>
        <taxon>Bacteria</taxon>
        <taxon>Bacillati</taxon>
        <taxon>Bacillota</taxon>
        <taxon>Bacilli</taxon>
        <taxon>Bacillales</taxon>
        <taxon>Paenibacillaceae</taxon>
        <taxon>Paenibacillus</taxon>
    </lineage>
</organism>
<reference evidence="1 2" key="1">
    <citation type="submission" date="2019-03" db="EMBL/GenBank/DDBJ databases">
        <authorList>
            <person name="Kim M.K.M."/>
        </authorList>
    </citation>
    <scope>NUCLEOTIDE SEQUENCE [LARGE SCALE GENOMIC DNA]</scope>
    <source>
        <strain evidence="1 2">18JY21-1</strain>
    </source>
</reference>
<dbReference type="OrthoDB" id="2672084at2"/>
<proteinExistence type="predicted"/>
<gene>
    <name evidence="1" type="ORF">E0485_13065</name>
</gene>
<sequence>MNWYTMESIAVHDQAEVTRHAKEQWKFMPIFKTKRSQVSGKDSTKLAVQALQEMLESDNAELRLRAADIILKHSSKNNVNAIA</sequence>
<dbReference type="RefSeq" id="WP_132418501.1">
    <property type="nucleotide sequence ID" value="NZ_SKFG01000012.1"/>
</dbReference>
<dbReference type="AlphaFoldDB" id="A0A4R4EEM9"/>